<accession>A0A6J6W8M9</accession>
<dbReference type="InterPro" id="IPR021441">
    <property type="entry name" value="DUF3090"/>
</dbReference>
<dbReference type="AlphaFoldDB" id="A0A6J6W8M9"/>
<sequence length="185" mass="20744">MSRIIHLFENPERFIVGTVGEPGDRTFFVQAKAGRRLISVAVEKSQVLALAERINFLIREINKTNPELLRNKQPVDDKPMEAPIMEEFVVGIIGLIWLADRELISMDFQAFDQSLISDDGLEVELLGEEDEGPDLLRLVITPSSAEIFAYRALKVVNAGRPPCIFCGLPLDARGHVCPRANGYRR</sequence>
<dbReference type="Pfam" id="PF11290">
    <property type="entry name" value="DUF3090"/>
    <property type="match status" value="1"/>
</dbReference>
<organism evidence="1">
    <name type="scientific">freshwater metagenome</name>
    <dbReference type="NCBI Taxonomy" id="449393"/>
    <lineage>
        <taxon>unclassified sequences</taxon>
        <taxon>metagenomes</taxon>
        <taxon>ecological metagenomes</taxon>
    </lineage>
</organism>
<dbReference type="NCBIfam" id="TIGR03847">
    <property type="entry name" value="conserved hypothetical protein"/>
    <property type="match status" value="1"/>
</dbReference>
<proteinExistence type="predicted"/>
<protein>
    <submittedName>
        <fullName evidence="1">Unannotated protein</fullName>
    </submittedName>
</protein>
<dbReference type="EMBL" id="CAFAAC010000004">
    <property type="protein sequence ID" value="CAB4779348.1"/>
    <property type="molecule type" value="Genomic_DNA"/>
</dbReference>
<reference evidence="1" key="1">
    <citation type="submission" date="2020-05" db="EMBL/GenBank/DDBJ databases">
        <authorList>
            <person name="Chiriac C."/>
            <person name="Salcher M."/>
            <person name="Ghai R."/>
            <person name="Kavagutti S V."/>
        </authorList>
    </citation>
    <scope>NUCLEOTIDE SEQUENCE</scope>
</reference>
<evidence type="ECO:0000313" key="1">
    <source>
        <dbReference type="EMBL" id="CAB4779348.1"/>
    </source>
</evidence>
<name>A0A6J6W8M9_9ZZZZ</name>
<gene>
    <name evidence="1" type="ORF">UFOPK2967_00170</name>
</gene>